<evidence type="ECO:0000313" key="3">
    <source>
        <dbReference type="EMBL" id="NEL81027.1"/>
    </source>
</evidence>
<accession>A0A7X5N3W0</accession>
<organism evidence="3 4">
    <name type="scientific">Xanthomonas perforans</name>
    <dbReference type="NCBI Taxonomy" id="442694"/>
    <lineage>
        <taxon>Bacteria</taxon>
        <taxon>Pseudomonadati</taxon>
        <taxon>Pseudomonadota</taxon>
        <taxon>Gammaproteobacteria</taxon>
        <taxon>Lysobacterales</taxon>
        <taxon>Lysobacteraceae</taxon>
        <taxon>Xanthomonas</taxon>
    </lineage>
</organism>
<feature type="domain" description="Trimeric autotransporter adhesin YadA-like stalk" evidence="2">
    <location>
        <begin position="58"/>
        <end position="89"/>
    </location>
</feature>
<dbReference type="Proteomes" id="UP000471082">
    <property type="component" value="Unassembled WGS sequence"/>
</dbReference>
<dbReference type="Pfam" id="PF05662">
    <property type="entry name" value="YadA_stalk"/>
    <property type="match status" value="1"/>
</dbReference>
<dbReference type="EMBL" id="JAAGYU010002161">
    <property type="protein sequence ID" value="NEL81027.1"/>
    <property type="molecule type" value="Genomic_DNA"/>
</dbReference>
<comment type="caution">
    <text evidence="3">The sequence shown here is derived from an EMBL/GenBank/DDBJ whole genome shotgun (WGS) entry which is preliminary data.</text>
</comment>
<feature type="non-terminal residue" evidence="3">
    <location>
        <position position="1"/>
    </location>
</feature>
<gene>
    <name evidence="3" type="ORF">G3W61_32760</name>
</gene>
<evidence type="ECO:0000313" key="4">
    <source>
        <dbReference type="Proteomes" id="UP000471082"/>
    </source>
</evidence>
<feature type="domain" description="Trimeric autotransporter adhesin YadA-like head" evidence="1">
    <location>
        <begin position="10"/>
        <end position="35"/>
    </location>
</feature>
<sequence length="92" mass="8971">VGYNSFVRQSAVNGVALGANAGATGADSVALGSGSRTYEADTVSIGSGNGRGGPATRRIVNVSDGQAATDAVNKGQLDALAADVQTTTGMVQ</sequence>
<protein>
    <recommendedName>
        <fullName evidence="5">Adhesin</fullName>
    </recommendedName>
</protein>
<dbReference type="InterPro" id="IPR008640">
    <property type="entry name" value="Adhesin_Head_dom"/>
</dbReference>
<feature type="non-terminal residue" evidence="3">
    <location>
        <position position="92"/>
    </location>
</feature>
<evidence type="ECO:0000259" key="1">
    <source>
        <dbReference type="Pfam" id="PF05658"/>
    </source>
</evidence>
<name>A0A7X5N3W0_XANPE</name>
<dbReference type="InterPro" id="IPR008635">
    <property type="entry name" value="Coiled_stalk_dom"/>
</dbReference>
<dbReference type="Gene3D" id="2.150.10.10">
    <property type="entry name" value="Serralysin-like metalloprotease, C-terminal"/>
    <property type="match status" value="1"/>
</dbReference>
<dbReference type="Pfam" id="PF05658">
    <property type="entry name" value="YadA_head"/>
    <property type="match status" value="1"/>
</dbReference>
<proteinExistence type="predicted"/>
<dbReference type="SUPFAM" id="SSF101967">
    <property type="entry name" value="Adhesin YadA, collagen-binding domain"/>
    <property type="match status" value="1"/>
</dbReference>
<dbReference type="AlphaFoldDB" id="A0A7X5N3W0"/>
<dbReference type="GO" id="GO:0019867">
    <property type="term" value="C:outer membrane"/>
    <property type="evidence" value="ECO:0007669"/>
    <property type="project" value="InterPro"/>
</dbReference>
<evidence type="ECO:0000259" key="2">
    <source>
        <dbReference type="Pfam" id="PF05662"/>
    </source>
</evidence>
<evidence type="ECO:0008006" key="5">
    <source>
        <dbReference type="Google" id="ProtNLM"/>
    </source>
</evidence>
<reference evidence="3 4" key="1">
    <citation type="submission" date="2019-11" db="EMBL/GenBank/DDBJ databases">
        <title>Genome-resolved metagenomics to study the prevalence of co-infection and intraspecific heterogeneity among plant pathogen metapopulations.</title>
        <authorList>
            <person name="Newberry E."/>
            <person name="Bhandari R."/>
            <person name="Kemble J."/>
            <person name="Sikora E."/>
            <person name="Potnis N."/>
        </authorList>
    </citation>
    <scope>NUCLEOTIDE SEQUENCE [LARGE SCALE GENOMIC DNA]</scope>
    <source>
        <strain evidence="3">Xp_Tom_Tuscaloosa_18b</strain>
    </source>
</reference>
<dbReference type="InterPro" id="IPR011049">
    <property type="entry name" value="Serralysin-like_metalloprot_C"/>
</dbReference>